<evidence type="ECO:0000313" key="5">
    <source>
        <dbReference type="Proteomes" id="UP000068026"/>
    </source>
</evidence>
<dbReference type="Pfam" id="PF12960">
    <property type="entry name" value="DUF3849"/>
    <property type="match status" value="1"/>
</dbReference>
<dbReference type="EMBL" id="FQUA01000005">
    <property type="protein sequence ID" value="SHE69233.1"/>
    <property type="molecule type" value="Genomic_DNA"/>
</dbReference>
<dbReference type="Proteomes" id="UP000068026">
    <property type="component" value="Chromosome"/>
</dbReference>
<accession>A0A0X1U967</accession>
<evidence type="ECO:0000313" key="3">
    <source>
        <dbReference type="EMBL" id="AMJ41469.1"/>
    </source>
</evidence>
<gene>
    <name evidence="3" type="ORF">CPRO_18870</name>
    <name evidence="4" type="ORF">SAMN02745151_01487</name>
</gene>
<feature type="region of interest" description="Disordered" evidence="1">
    <location>
        <begin position="229"/>
        <end position="266"/>
    </location>
</feature>
<reference evidence="6" key="4">
    <citation type="submission" date="2016-11" db="EMBL/GenBank/DDBJ databases">
        <authorList>
            <person name="Jaros S."/>
            <person name="Januszkiewicz K."/>
            <person name="Wedrychowicz H."/>
        </authorList>
    </citation>
    <scope>NUCLEOTIDE SEQUENCE [LARGE SCALE GENOMIC DNA]</scope>
    <source>
        <strain evidence="6">DSM 1682</strain>
    </source>
</reference>
<proteinExistence type="predicted"/>
<dbReference type="KEGG" id="cpro:CPRO_18870"/>
<feature type="compositionally biased region" description="Basic and acidic residues" evidence="1">
    <location>
        <begin position="257"/>
        <end position="266"/>
    </location>
</feature>
<dbReference type="Proteomes" id="UP000184204">
    <property type="component" value="Unassembled WGS sequence"/>
</dbReference>
<name>A0A0X1U967_ANAPI</name>
<protein>
    <recommendedName>
        <fullName evidence="2">DUF3849 domain-containing protein</fullName>
    </recommendedName>
</protein>
<keyword evidence="5" id="KW-1185">Reference proteome</keyword>
<dbReference type="OrthoDB" id="9806961at2"/>
<reference evidence="4" key="3">
    <citation type="submission" date="2016-11" db="EMBL/GenBank/DDBJ databases">
        <authorList>
            <person name="Varghese N."/>
            <person name="Submissions S."/>
        </authorList>
    </citation>
    <scope>NUCLEOTIDE SEQUENCE</scope>
    <source>
        <strain evidence="4">DSM 1682</strain>
    </source>
</reference>
<evidence type="ECO:0000256" key="1">
    <source>
        <dbReference type="SAM" id="MobiDB-lite"/>
    </source>
</evidence>
<dbReference type="InterPro" id="IPR024383">
    <property type="entry name" value="DUF3849"/>
</dbReference>
<dbReference type="AlphaFoldDB" id="A0A0X1U967"/>
<evidence type="ECO:0000313" key="4">
    <source>
        <dbReference type="EMBL" id="SHE69233.1"/>
    </source>
</evidence>
<evidence type="ECO:0000259" key="2">
    <source>
        <dbReference type="Pfam" id="PF12960"/>
    </source>
</evidence>
<feature type="domain" description="DUF3849" evidence="2">
    <location>
        <begin position="7"/>
        <end position="132"/>
    </location>
</feature>
<sequence length="266" mass="31123">MDTRPFYPHSFGEAKRNEDTERYVLSHSANIDCKNAIEKVIRENYDGYRLGKDIAKPVIEEFGFDRMKYVLSYTVQNFDYDGRISSNNKAWAKETFVPEDTVMDRDRRNEFLVNSSTGLVDLFINQYKQEYEKLNLWDKTQVNPPKDMNFEGKAMVLKPEILNEQHKTRDEQLFYAFGGFGCDSEKGNKKVMGEFLTDGEKTNFYRFDFLGEAKIDLLPDWAKEKLAEKTKERKPSVLQQLKENKDQMKKGSLAPVIDKKQDKGER</sequence>
<dbReference type="EMBL" id="CP014223">
    <property type="protein sequence ID" value="AMJ41469.1"/>
    <property type="molecule type" value="Genomic_DNA"/>
</dbReference>
<reference evidence="5" key="2">
    <citation type="submission" date="2016-01" db="EMBL/GenBank/DDBJ databases">
        <authorList>
            <person name="Poehlein A."/>
            <person name="Schlien K."/>
            <person name="Gottschalk G."/>
            <person name="Buckel W."/>
            <person name="Daniel R."/>
        </authorList>
    </citation>
    <scope>NUCLEOTIDE SEQUENCE [LARGE SCALE GENOMIC DNA]</scope>
    <source>
        <strain evidence="5">X2</strain>
    </source>
</reference>
<reference evidence="3 5" key="1">
    <citation type="journal article" date="2016" name="Genome Announc.">
        <title>Complete Genome Sequence of the Amino Acid-Fermenting Clostridium propionicum X2 (DSM 1682).</title>
        <authorList>
            <person name="Poehlein A."/>
            <person name="Schlien K."/>
            <person name="Chowdhury N.P."/>
            <person name="Gottschalk G."/>
            <person name="Buckel W."/>
            <person name="Daniel R."/>
        </authorList>
    </citation>
    <scope>NUCLEOTIDE SEQUENCE [LARGE SCALE GENOMIC DNA]</scope>
    <source>
        <strain evidence="3 5">X2</strain>
    </source>
</reference>
<organism evidence="4 6">
    <name type="scientific">Anaerotignum propionicum DSM 1682</name>
    <dbReference type="NCBI Taxonomy" id="991789"/>
    <lineage>
        <taxon>Bacteria</taxon>
        <taxon>Bacillati</taxon>
        <taxon>Bacillota</taxon>
        <taxon>Clostridia</taxon>
        <taxon>Lachnospirales</taxon>
        <taxon>Anaerotignaceae</taxon>
        <taxon>Anaerotignum</taxon>
    </lineage>
</organism>
<dbReference type="RefSeq" id="WP_066050764.1">
    <property type="nucleotide sequence ID" value="NZ_CP014223.1"/>
</dbReference>
<evidence type="ECO:0000313" key="6">
    <source>
        <dbReference type="Proteomes" id="UP000184204"/>
    </source>
</evidence>